<proteinExistence type="predicted"/>
<organism evidence="2 3">
    <name type="scientific">Suillus subaureus</name>
    <dbReference type="NCBI Taxonomy" id="48587"/>
    <lineage>
        <taxon>Eukaryota</taxon>
        <taxon>Fungi</taxon>
        <taxon>Dikarya</taxon>
        <taxon>Basidiomycota</taxon>
        <taxon>Agaricomycotina</taxon>
        <taxon>Agaricomycetes</taxon>
        <taxon>Agaricomycetidae</taxon>
        <taxon>Boletales</taxon>
        <taxon>Suillineae</taxon>
        <taxon>Suillaceae</taxon>
        <taxon>Suillus</taxon>
    </lineage>
</organism>
<evidence type="ECO:0000256" key="1">
    <source>
        <dbReference type="SAM" id="MobiDB-lite"/>
    </source>
</evidence>
<dbReference type="Proteomes" id="UP000807769">
    <property type="component" value="Unassembled WGS sequence"/>
</dbReference>
<dbReference type="EMBL" id="JABBWG010000004">
    <property type="protein sequence ID" value="KAG1823638.1"/>
    <property type="molecule type" value="Genomic_DNA"/>
</dbReference>
<feature type="region of interest" description="Disordered" evidence="1">
    <location>
        <begin position="1"/>
        <end position="23"/>
    </location>
</feature>
<reference evidence="2" key="1">
    <citation type="journal article" date="2020" name="New Phytol.">
        <title>Comparative genomics reveals dynamic genome evolution in host specialist ectomycorrhizal fungi.</title>
        <authorList>
            <person name="Lofgren L.A."/>
            <person name="Nguyen N.H."/>
            <person name="Vilgalys R."/>
            <person name="Ruytinx J."/>
            <person name="Liao H.L."/>
            <person name="Branco S."/>
            <person name="Kuo A."/>
            <person name="LaButti K."/>
            <person name="Lipzen A."/>
            <person name="Andreopoulos W."/>
            <person name="Pangilinan J."/>
            <person name="Riley R."/>
            <person name="Hundley H."/>
            <person name="Na H."/>
            <person name="Barry K."/>
            <person name="Grigoriev I.V."/>
            <person name="Stajich J.E."/>
            <person name="Kennedy P.G."/>
        </authorList>
    </citation>
    <scope>NUCLEOTIDE SEQUENCE</scope>
    <source>
        <strain evidence="2">MN1</strain>
    </source>
</reference>
<gene>
    <name evidence="2" type="ORF">BJ212DRAFT_1585115</name>
</gene>
<comment type="caution">
    <text evidence="2">The sequence shown here is derived from an EMBL/GenBank/DDBJ whole genome shotgun (WGS) entry which is preliminary data.</text>
</comment>
<dbReference type="GeneID" id="64636369"/>
<evidence type="ECO:0000313" key="2">
    <source>
        <dbReference type="EMBL" id="KAG1823638.1"/>
    </source>
</evidence>
<protein>
    <submittedName>
        <fullName evidence="2">Uncharacterized protein</fullName>
    </submittedName>
</protein>
<evidence type="ECO:0000313" key="3">
    <source>
        <dbReference type="Proteomes" id="UP000807769"/>
    </source>
</evidence>
<dbReference type="AlphaFoldDB" id="A0A9P7EKD1"/>
<sequence length="110" mass="11977">MGDALPYSLGSFGNRAPPRPRPPVINTISTIGVRDSKSGKPGQDELLCLAGYVDILPLLLRLIACSMLCEDMLPWAGRKSRTSQVNGKPAKVWMVLGREEIEDITGELVQ</sequence>
<dbReference type="RefSeq" id="XP_041197698.1">
    <property type="nucleotide sequence ID" value="XM_041342353.1"/>
</dbReference>
<accession>A0A9P7EKD1</accession>
<keyword evidence="3" id="KW-1185">Reference proteome</keyword>
<name>A0A9P7EKD1_9AGAM</name>